<dbReference type="SUPFAM" id="SSF110997">
    <property type="entry name" value="Sporulation related repeat"/>
    <property type="match status" value="1"/>
</dbReference>
<evidence type="ECO:0000256" key="2">
    <source>
        <dbReference type="SAM" id="Phobius"/>
    </source>
</evidence>
<dbReference type="Proteomes" id="UP001447008">
    <property type="component" value="Unassembled WGS sequence"/>
</dbReference>
<protein>
    <submittedName>
        <fullName evidence="4">SPOR domain-containing protein</fullName>
    </submittedName>
</protein>
<sequence length="226" mass="24568">MNSGFVNRLIGTTIVVVAAIVFIPNILDGDKVRYKEGFKAIPERPEFKSIDLQQALSDKADMAPLPKDEKIEEIAPDDEKLAAGSTEGSVENSADKTAGDPAPQPKAQQIDSGKGVESSTENTTVAVSILTKDEPLERPKQSGLTQMAYVVQLGAFSRKASVDALMAKLKNNDFKVFTREVKTANGTLTKVLVGPELSKEKLEQQLPKLQKLTNLQGRITQFQVTK</sequence>
<dbReference type="InterPro" id="IPR007730">
    <property type="entry name" value="SPOR-like_dom"/>
</dbReference>
<organism evidence="4 5">
    <name type="scientific">Pseudoalteromonas qingdaonensis</name>
    <dbReference type="NCBI Taxonomy" id="3131913"/>
    <lineage>
        <taxon>Bacteria</taxon>
        <taxon>Pseudomonadati</taxon>
        <taxon>Pseudomonadota</taxon>
        <taxon>Gammaproteobacteria</taxon>
        <taxon>Alteromonadales</taxon>
        <taxon>Pseudoalteromonadaceae</taxon>
        <taxon>Pseudoalteromonas</taxon>
    </lineage>
</organism>
<accession>A0ABU9MTJ5</accession>
<name>A0ABU9MTJ5_9GAMM</name>
<keyword evidence="2" id="KW-0812">Transmembrane</keyword>
<evidence type="ECO:0000313" key="5">
    <source>
        <dbReference type="Proteomes" id="UP001447008"/>
    </source>
</evidence>
<feature type="compositionally biased region" description="Basic and acidic residues" evidence="1">
    <location>
        <begin position="58"/>
        <end position="81"/>
    </location>
</feature>
<comment type="caution">
    <text evidence="4">The sequence shown here is derived from an EMBL/GenBank/DDBJ whole genome shotgun (WGS) entry which is preliminary data.</text>
</comment>
<keyword evidence="2" id="KW-1133">Transmembrane helix</keyword>
<feature type="compositionally biased region" description="Polar residues" evidence="1">
    <location>
        <begin position="106"/>
        <end position="122"/>
    </location>
</feature>
<evidence type="ECO:0000259" key="3">
    <source>
        <dbReference type="PROSITE" id="PS51724"/>
    </source>
</evidence>
<dbReference type="Gene3D" id="3.30.70.1070">
    <property type="entry name" value="Sporulation related repeat"/>
    <property type="match status" value="1"/>
</dbReference>
<dbReference type="EMBL" id="JBCGCU010000002">
    <property type="protein sequence ID" value="MEM0514288.1"/>
    <property type="molecule type" value="Genomic_DNA"/>
</dbReference>
<dbReference type="InterPro" id="IPR036680">
    <property type="entry name" value="SPOR-like_sf"/>
</dbReference>
<dbReference type="RefSeq" id="WP_342675909.1">
    <property type="nucleotide sequence ID" value="NZ_JBCGCU010000002.1"/>
</dbReference>
<keyword evidence="2" id="KW-0472">Membrane</keyword>
<feature type="domain" description="SPOR" evidence="3">
    <location>
        <begin position="143"/>
        <end position="222"/>
    </location>
</feature>
<keyword evidence="5" id="KW-1185">Reference proteome</keyword>
<gene>
    <name evidence="4" type="ORF">WCN91_02325</name>
</gene>
<dbReference type="InterPro" id="IPR052521">
    <property type="entry name" value="Cell_div_SPOR-domain"/>
</dbReference>
<evidence type="ECO:0000256" key="1">
    <source>
        <dbReference type="SAM" id="MobiDB-lite"/>
    </source>
</evidence>
<dbReference type="PANTHER" id="PTHR38687">
    <property type="entry name" value="CELL DIVISION PROTEIN DEDD-RELATED"/>
    <property type="match status" value="1"/>
</dbReference>
<reference evidence="4 5" key="1">
    <citation type="submission" date="2024-03" db="EMBL/GenBank/DDBJ databases">
        <title>Pseudoalteromonas qingdaonensis sp. nov., isolated from the intestines of marine benthic organisms.</title>
        <authorList>
            <person name="Lin X."/>
            <person name="Fang S."/>
            <person name="Hu X."/>
        </authorList>
    </citation>
    <scope>NUCLEOTIDE SEQUENCE [LARGE SCALE GENOMIC DNA]</scope>
    <source>
        <strain evidence="4 5">YIC-827</strain>
    </source>
</reference>
<dbReference type="PANTHER" id="PTHR38687:SF1">
    <property type="entry name" value="CELL DIVISION PROTEIN DEDD"/>
    <property type="match status" value="1"/>
</dbReference>
<feature type="transmembrane region" description="Helical" evidence="2">
    <location>
        <begin position="6"/>
        <end position="27"/>
    </location>
</feature>
<proteinExistence type="predicted"/>
<evidence type="ECO:0000313" key="4">
    <source>
        <dbReference type="EMBL" id="MEM0514288.1"/>
    </source>
</evidence>
<dbReference type="Pfam" id="PF05036">
    <property type="entry name" value="SPOR"/>
    <property type="match status" value="1"/>
</dbReference>
<feature type="region of interest" description="Disordered" evidence="1">
    <location>
        <begin position="58"/>
        <end position="122"/>
    </location>
</feature>
<dbReference type="PROSITE" id="PS51724">
    <property type="entry name" value="SPOR"/>
    <property type="match status" value="1"/>
</dbReference>